<evidence type="ECO:0000313" key="3">
    <source>
        <dbReference type="Proteomes" id="UP000276133"/>
    </source>
</evidence>
<dbReference type="OrthoDB" id="10485692at2759"/>
<protein>
    <recommendedName>
        <fullName evidence="4">WAP domain-containing protein</fullName>
    </recommendedName>
</protein>
<comment type="caution">
    <text evidence="2">The sequence shown here is derived from an EMBL/GenBank/DDBJ whole genome shotgun (WGS) entry which is preliminary data.</text>
</comment>
<evidence type="ECO:0000256" key="1">
    <source>
        <dbReference type="SAM" id="SignalP"/>
    </source>
</evidence>
<organism evidence="2 3">
    <name type="scientific">Brachionus plicatilis</name>
    <name type="common">Marine rotifer</name>
    <name type="synonym">Brachionus muelleri</name>
    <dbReference type="NCBI Taxonomy" id="10195"/>
    <lineage>
        <taxon>Eukaryota</taxon>
        <taxon>Metazoa</taxon>
        <taxon>Spiralia</taxon>
        <taxon>Gnathifera</taxon>
        <taxon>Rotifera</taxon>
        <taxon>Eurotatoria</taxon>
        <taxon>Monogononta</taxon>
        <taxon>Pseudotrocha</taxon>
        <taxon>Ploima</taxon>
        <taxon>Brachionidae</taxon>
        <taxon>Brachionus</taxon>
    </lineage>
</organism>
<dbReference type="Proteomes" id="UP000276133">
    <property type="component" value="Unassembled WGS sequence"/>
</dbReference>
<dbReference type="AlphaFoldDB" id="A0A3M7T8N5"/>
<feature type="signal peptide" evidence="1">
    <location>
        <begin position="1"/>
        <end position="22"/>
    </location>
</feature>
<feature type="chain" id="PRO_5018024587" description="WAP domain-containing protein" evidence="1">
    <location>
        <begin position="23"/>
        <end position="140"/>
    </location>
</feature>
<evidence type="ECO:0000313" key="2">
    <source>
        <dbReference type="EMBL" id="RNA44434.1"/>
    </source>
</evidence>
<accession>A0A3M7T8N5</accession>
<keyword evidence="1" id="KW-0732">Signal</keyword>
<name>A0A3M7T8N5_BRAPC</name>
<reference evidence="2 3" key="1">
    <citation type="journal article" date="2018" name="Sci. Rep.">
        <title>Genomic signatures of local adaptation to the degree of environmental predictability in rotifers.</title>
        <authorList>
            <person name="Franch-Gras L."/>
            <person name="Hahn C."/>
            <person name="Garcia-Roger E.M."/>
            <person name="Carmona M.J."/>
            <person name="Serra M."/>
            <person name="Gomez A."/>
        </authorList>
    </citation>
    <scope>NUCLEOTIDE SEQUENCE [LARGE SCALE GENOMIC DNA]</scope>
    <source>
        <strain evidence="2">HYR1</strain>
    </source>
</reference>
<keyword evidence="3" id="KW-1185">Reference proteome</keyword>
<sequence length="140" mass="15702">MKSFFLVLTILHVFEASNLGLAVPNPKCPQISDLPLVRCSRPQCFIDQDCKQMGESYACCNLDRCTRKCINVDDSSNEVAGSCINKVFPMKTSLKCRSSCEFDRDCSQDKYPQKCCFDNSGCKSCTENFIPNVPIKIEGF</sequence>
<evidence type="ECO:0008006" key="4">
    <source>
        <dbReference type="Google" id="ProtNLM"/>
    </source>
</evidence>
<dbReference type="EMBL" id="REGN01000105">
    <property type="protein sequence ID" value="RNA44434.1"/>
    <property type="molecule type" value="Genomic_DNA"/>
</dbReference>
<gene>
    <name evidence="2" type="ORF">BpHYR1_004782</name>
</gene>
<proteinExistence type="predicted"/>